<reference evidence="9" key="1">
    <citation type="journal article" date="2023" name="Commun. Biol.">
        <title>Genome analysis of Parmales, the sister group of diatoms, reveals the evolutionary specialization of diatoms from phago-mixotrophs to photoautotrophs.</title>
        <authorList>
            <person name="Ban H."/>
            <person name="Sato S."/>
            <person name="Yoshikawa S."/>
            <person name="Yamada K."/>
            <person name="Nakamura Y."/>
            <person name="Ichinomiya M."/>
            <person name="Sato N."/>
            <person name="Blanc-Mathieu R."/>
            <person name="Endo H."/>
            <person name="Kuwata A."/>
            <person name="Ogata H."/>
        </authorList>
    </citation>
    <scope>NUCLEOTIDE SEQUENCE [LARGE SCALE GENOMIC DNA]</scope>
</reference>
<comment type="similarity">
    <text evidence="2 6">Belongs to the VPS35 family.</text>
</comment>
<gene>
    <name evidence="8" type="ORF">TrCOL_g9086</name>
</gene>
<dbReference type="AlphaFoldDB" id="A0A9W7GEC8"/>
<keyword evidence="3 6" id="KW-0813">Transport</keyword>
<dbReference type="EMBL" id="BRYA01000188">
    <property type="protein sequence ID" value="GMI43137.1"/>
    <property type="molecule type" value="Genomic_DNA"/>
</dbReference>
<evidence type="ECO:0000256" key="4">
    <source>
        <dbReference type="ARBA" id="ARBA00022927"/>
    </source>
</evidence>
<evidence type="ECO:0000256" key="2">
    <source>
        <dbReference type="ARBA" id="ARBA00006536"/>
    </source>
</evidence>
<evidence type="ECO:0000256" key="7">
    <source>
        <dbReference type="SAM" id="MobiDB-lite"/>
    </source>
</evidence>
<dbReference type="GO" id="GO:0005770">
    <property type="term" value="C:late endosome"/>
    <property type="evidence" value="ECO:0007669"/>
    <property type="project" value="TreeGrafter"/>
</dbReference>
<keyword evidence="9" id="KW-1185">Reference proteome</keyword>
<dbReference type="GO" id="GO:0030906">
    <property type="term" value="C:retromer, cargo-selective complex"/>
    <property type="evidence" value="ECO:0007669"/>
    <property type="project" value="InterPro"/>
</dbReference>
<evidence type="ECO:0000256" key="5">
    <source>
        <dbReference type="ARBA" id="ARBA00023136"/>
    </source>
</evidence>
<dbReference type="InterPro" id="IPR005378">
    <property type="entry name" value="Vps35"/>
</dbReference>
<evidence type="ECO:0000313" key="8">
    <source>
        <dbReference type="EMBL" id="GMI43137.1"/>
    </source>
</evidence>
<dbReference type="PIRSF" id="PIRSF009375">
    <property type="entry name" value="Retromer_Vps35"/>
    <property type="match status" value="1"/>
</dbReference>
<dbReference type="GO" id="GO:0042147">
    <property type="term" value="P:retrograde transport, endosome to Golgi"/>
    <property type="evidence" value="ECO:0007669"/>
    <property type="project" value="InterPro"/>
</dbReference>
<evidence type="ECO:0000256" key="3">
    <source>
        <dbReference type="ARBA" id="ARBA00022448"/>
    </source>
</evidence>
<evidence type="ECO:0000256" key="6">
    <source>
        <dbReference type="PIRNR" id="PIRNR009375"/>
    </source>
</evidence>
<comment type="function">
    <text evidence="6">Plays a role in vesicular protein sorting.</text>
</comment>
<dbReference type="InterPro" id="IPR042491">
    <property type="entry name" value="Vps35_C"/>
</dbReference>
<keyword evidence="4 6" id="KW-0653">Protein transport</keyword>
<feature type="region of interest" description="Disordered" evidence="7">
    <location>
        <begin position="462"/>
        <end position="483"/>
    </location>
</feature>
<dbReference type="Pfam" id="PF03635">
    <property type="entry name" value="Vps35"/>
    <property type="match status" value="1"/>
</dbReference>
<evidence type="ECO:0000256" key="1">
    <source>
        <dbReference type="ARBA" id="ARBA00004170"/>
    </source>
</evidence>
<keyword evidence="5" id="KW-0472">Membrane</keyword>
<dbReference type="GO" id="GO:0006886">
    <property type="term" value="P:intracellular protein transport"/>
    <property type="evidence" value="ECO:0007669"/>
    <property type="project" value="TreeGrafter"/>
</dbReference>
<comment type="caution">
    <text evidence="8">The sequence shown here is derived from an EMBL/GenBank/DDBJ whole genome shotgun (WGS) entry which is preliminary data.</text>
</comment>
<dbReference type="Proteomes" id="UP001165065">
    <property type="component" value="Unassembled WGS sequence"/>
</dbReference>
<protein>
    <recommendedName>
        <fullName evidence="6">Vacuolar protein sorting-associated protein 35</fullName>
    </recommendedName>
</protein>
<dbReference type="PANTHER" id="PTHR11099:SF0">
    <property type="entry name" value="VACUOLAR PROTEIN SORTING-ASSOCIATED PROTEIN 35"/>
    <property type="match status" value="1"/>
</dbReference>
<evidence type="ECO:0000313" key="9">
    <source>
        <dbReference type="Proteomes" id="UP001165065"/>
    </source>
</evidence>
<sequence length="845" mass="95438">MASSSNEEQLKYLSEAQRKVKEQAFYMKRAIDANDITLTLSLAADMLRELKTSLLTPRNYYELYMRVLDELRHVEEFFMTLNKAGSPMVELYERVQHCANVVPRLYLLIAVGGVYIKSGEAPAKDILKDLIEMVKCVQYPTRGLFLRNYLSQTSRDKLPDTGSEYEGIGGDVTDAYEFVLENFKEMNRLWVRLQHMGGDKSTRKKREKERQDLKILVGTNLVRLSQLEGVDAHTYKETILPNILEQVTLCKDTIAQGYLMDCIIQVFPDEFHLATLDIFLATCTTLKEKVNIRTILQSMMNRLANYSDGNADKIPAELDAFTKFNNCITKILEERSNLELSEILRLQTALMTFALKCYPGRLDYVNYCLGMCASVLSATKTPELDENSIIEIEELLSIPLSSLALQVLELKQYAELLTYLPYENRRQVATILVRSTLFSNGKLDTLDKLDKLLSSITPLIKDEEKDGEPPASDAGAGGASDEAEFVDEQTLVARVIHMIKSDDTDIQFKLFSMARKHFGQGGVKRIKHTLPCLVFSGLRLAESVKAREVSVTKFASRAEKAGKKKKKQEEEYAAACKAAEDAATEEEPAVMPPPPEPIVIPDPPPAPKTSCRKVFQFLHEIITAMAVSYPELSLKLFLQAAITADKCQFKAIAYEFMSQAFILYEDELTDSKAQLQALILMVGTLLSCRNFESDDYDSLITKTTQYAAKLLKKPDQCKMVTLCSHLFYAGAASDPNHYHDPKRVLECLQKALKIADGCMASSAHVHLFVEILNQYLYYFELDNPAIQDKYLSGLIALINEHIDGMDHNEQRAEVEVTYRNTLKHIGRKKKDEKTKLKFQGINTGA</sequence>
<dbReference type="GO" id="GO:0005829">
    <property type="term" value="C:cytosol"/>
    <property type="evidence" value="ECO:0007669"/>
    <property type="project" value="GOC"/>
</dbReference>
<dbReference type="Gene3D" id="1.25.40.660">
    <property type="entry name" value="Vacuolar protein sorting-associated protein 35, helical subcomplex Vps35-C"/>
    <property type="match status" value="2"/>
</dbReference>
<accession>A0A9W7GEC8</accession>
<comment type="subcellular location">
    <subcellularLocation>
        <location evidence="1">Membrane</location>
        <topology evidence="1">Peripheral membrane protein</topology>
    </subcellularLocation>
</comment>
<dbReference type="OrthoDB" id="10258141at2759"/>
<dbReference type="PANTHER" id="PTHR11099">
    <property type="entry name" value="VACUOLAR SORTING PROTEIN 35"/>
    <property type="match status" value="1"/>
</dbReference>
<organism evidence="8 9">
    <name type="scientific">Triparma columacea</name>
    <dbReference type="NCBI Taxonomy" id="722753"/>
    <lineage>
        <taxon>Eukaryota</taxon>
        <taxon>Sar</taxon>
        <taxon>Stramenopiles</taxon>
        <taxon>Ochrophyta</taxon>
        <taxon>Bolidophyceae</taxon>
        <taxon>Parmales</taxon>
        <taxon>Triparmaceae</taxon>
        <taxon>Triparma</taxon>
    </lineage>
</organism>
<proteinExistence type="inferred from homology"/>
<name>A0A9W7GEC8_9STRA</name>